<dbReference type="SUPFAM" id="SSF53254">
    <property type="entry name" value="Phosphoglycerate mutase-like"/>
    <property type="match status" value="1"/>
</dbReference>
<evidence type="ECO:0000313" key="2">
    <source>
        <dbReference type="EMBL" id="MEQ7848485.1"/>
    </source>
</evidence>
<reference evidence="2 3" key="1">
    <citation type="submission" date="2024-02" db="EMBL/GenBank/DDBJ databases">
        <title>Full genome sequence of Nocardioides kribbensis.</title>
        <authorList>
            <person name="Poletto B.L."/>
            <person name="Silva G."/>
            <person name="Galante D."/>
            <person name="Campos K.R."/>
            <person name="Santos M.B.N."/>
            <person name="Sacchi C.T."/>
        </authorList>
    </citation>
    <scope>NUCLEOTIDE SEQUENCE [LARGE SCALE GENOMIC DNA]</scope>
    <source>
        <strain evidence="2 3">O4R</strain>
    </source>
</reference>
<protein>
    <submittedName>
        <fullName evidence="2">Histidine phosphatase family protein</fullName>
    </submittedName>
</protein>
<dbReference type="InterPro" id="IPR051021">
    <property type="entry name" value="Mito_Ser/Thr_phosphatase"/>
</dbReference>
<keyword evidence="1" id="KW-0378">Hydrolase</keyword>
<dbReference type="InterPro" id="IPR013078">
    <property type="entry name" value="His_Pase_superF_clade-1"/>
</dbReference>
<dbReference type="InterPro" id="IPR029033">
    <property type="entry name" value="His_PPase_superfam"/>
</dbReference>
<dbReference type="RefSeq" id="WP_251534400.1">
    <property type="nucleotide sequence ID" value="NZ_JBEFCW010000021.1"/>
</dbReference>
<keyword evidence="3" id="KW-1185">Reference proteome</keyword>
<evidence type="ECO:0000313" key="3">
    <source>
        <dbReference type="Proteomes" id="UP001482520"/>
    </source>
</evidence>
<accession>A0ABV1P144</accession>
<dbReference type="Proteomes" id="UP001482520">
    <property type="component" value="Unassembled WGS sequence"/>
</dbReference>
<dbReference type="EMBL" id="JBEGDP010000017">
    <property type="protein sequence ID" value="MEQ7848485.1"/>
    <property type="molecule type" value="Genomic_DNA"/>
</dbReference>
<proteinExistence type="predicted"/>
<dbReference type="SMART" id="SM00855">
    <property type="entry name" value="PGAM"/>
    <property type="match status" value="1"/>
</dbReference>
<dbReference type="PANTHER" id="PTHR20935:SF0">
    <property type="entry name" value="SERINE_THREONINE-PROTEIN PHOSPHATASE PGAM5, MITOCHONDRIAL"/>
    <property type="match status" value="1"/>
</dbReference>
<comment type="caution">
    <text evidence="2">The sequence shown here is derived from an EMBL/GenBank/DDBJ whole genome shotgun (WGS) entry which is preliminary data.</text>
</comment>
<dbReference type="PANTHER" id="PTHR20935">
    <property type="entry name" value="PHOSPHOGLYCERATE MUTASE-RELATED"/>
    <property type="match status" value="1"/>
</dbReference>
<dbReference type="Gene3D" id="3.40.50.1240">
    <property type="entry name" value="Phosphoglycerate mutase-like"/>
    <property type="match status" value="1"/>
</dbReference>
<gene>
    <name evidence="2" type="ORF">V6R90_14470</name>
</gene>
<evidence type="ECO:0000256" key="1">
    <source>
        <dbReference type="ARBA" id="ARBA00022801"/>
    </source>
</evidence>
<name>A0ABV1P144_9ACTN</name>
<sequence>MGLLLLVRHGQASFGADDYDVLSPTGWEQGRLLGASLAAAGARPTALVRGSMRRHRETLEALVDGAGRGSGDTGTPETPGVTVDAGWDEFDHLGVVGAHPDLLGDDAWSDRRAFQTAFVEATRRWTAGEPGADGAAYPESWGEFLGRVRGALTAAAAATGSGGTTLVVTSGGAIAAACAALVDPEETDEARLARAWSRFNTVCVNTGVTRVVVGSTGPRLLTFNEHPHVSGDTLTYR</sequence>
<dbReference type="Pfam" id="PF00300">
    <property type="entry name" value="His_Phos_1"/>
    <property type="match status" value="1"/>
</dbReference>
<organism evidence="2 3">
    <name type="scientific">Nocardioides kribbensis</name>
    <dbReference type="NCBI Taxonomy" id="305517"/>
    <lineage>
        <taxon>Bacteria</taxon>
        <taxon>Bacillati</taxon>
        <taxon>Actinomycetota</taxon>
        <taxon>Actinomycetes</taxon>
        <taxon>Propionibacteriales</taxon>
        <taxon>Nocardioidaceae</taxon>
        <taxon>Nocardioides</taxon>
    </lineage>
</organism>